<dbReference type="PRINTS" id="PR01994">
    <property type="entry name" value="ANTIREPRESSR"/>
</dbReference>
<dbReference type="OrthoDB" id="1042522at2"/>
<evidence type="ECO:0000313" key="3">
    <source>
        <dbReference type="Proteomes" id="UP000185895"/>
    </source>
</evidence>
<organism evidence="2 3">
    <name type="scientific">Acinetobacter qingfengensis</name>
    <dbReference type="NCBI Taxonomy" id="1262585"/>
    <lineage>
        <taxon>Bacteria</taxon>
        <taxon>Pseudomonadati</taxon>
        <taxon>Pseudomonadota</taxon>
        <taxon>Gammaproteobacteria</taxon>
        <taxon>Moraxellales</taxon>
        <taxon>Moraxellaceae</taxon>
        <taxon>Acinetobacter</taxon>
    </lineage>
</organism>
<dbReference type="Pfam" id="PF10547">
    <property type="entry name" value="P22_AR_N"/>
    <property type="match status" value="1"/>
</dbReference>
<sequence length="294" mass="34409">MNSLTQINAPFNGAQLLIVEYNGQPYVPMKPIVEGMGLAWQAQFDKLKQRFATTIMEIMTVANDGKERSMICLPLRKLPAWLYSVHSNKVKLELRDKVIMYQNECDDVLWDYWTKGQISNQKHIETRIKINNRQIAELKAIVDRRCEGSVKKRTEMWHRHHQHFKVSSYKDLLAIHFQDAVNFLETIKLHSTEEEANIRNLVLHTVWLSQWWDQFGNAIRQINPKMGYPIHEHFKNGAYEARLLLGERSYATLCQIAQNHDWQNESLDLHGIIGRLISTDAKYNNLLSLNKLDQ</sequence>
<dbReference type="RefSeq" id="WP_070069838.1">
    <property type="nucleotide sequence ID" value="NZ_MKKK01000023.1"/>
</dbReference>
<name>A0A1E7R996_9GAMM</name>
<dbReference type="AlphaFoldDB" id="A0A1E7R996"/>
<feature type="domain" description="Antirepressor protein ant N-terminal" evidence="1">
    <location>
        <begin position="10"/>
        <end position="117"/>
    </location>
</feature>
<proteinExistence type="predicted"/>
<reference evidence="2 3" key="1">
    <citation type="submission" date="2016-09" db="EMBL/GenBank/DDBJ databases">
        <authorList>
            <person name="Capua I."/>
            <person name="De Benedictis P."/>
            <person name="Joannis T."/>
            <person name="Lombin L.H."/>
            <person name="Cattoli G."/>
        </authorList>
    </citation>
    <scope>NUCLEOTIDE SEQUENCE [LARGE SCALE GENOMIC DNA]</scope>
    <source>
        <strain evidence="2 3">ANC 4671</strain>
    </source>
</reference>
<evidence type="ECO:0000259" key="1">
    <source>
        <dbReference type="Pfam" id="PF10547"/>
    </source>
</evidence>
<comment type="caution">
    <text evidence="2">The sequence shown here is derived from an EMBL/GenBank/DDBJ whole genome shotgun (WGS) entry which is preliminary data.</text>
</comment>
<evidence type="ECO:0000313" key="2">
    <source>
        <dbReference type="EMBL" id="OEY95803.1"/>
    </source>
</evidence>
<accession>A0A1E7R996</accession>
<dbReference type="InterPro" id="IPR018875">
    <property type="entry name" value="Antirepressor_Ant_N"/>
</dbReference>
<gene>
    <name evidence="2" type="ORF">BJI46_02455</name>
</gene>
<protein>
    <recommendedName>
        <fullName evidence="1">Antirepressor protein ant N-terminal domain-containing protein</fullName>
    </recommendedName>
</protein>
<dbReference type="EMBL" id="MKKK01000023">
    <property type="protein sequence ID" value="OEY95803.1"/>
    <property type="molecule type" value="Genomic_DNA"/>
</dbReference>
<keyword evidence="3" id="KW-1185">Reference proteome</keyword>
<dbReference type="Proteomes" id="UP000185895">
    <property type="component" value="Unassembled WGS sequence"/>
</dbReference>
<dbReference type="STRING" id="1262585.BJI46_02455"/>